<keyword evidence="2" id="KW-1185">Reference proteome</keyword>
<dbReference type="HOGENOM" id="CLU_165264_0_0_2"/>
<dbReference type="RefSeq" id="WP_013466795.1">
    <property type="nucleotide sequence ID" value="NC_014804.1"/>
</dbReference>
<dbReference type="PATRIC" id="fig|391623.17.peg.520"/>
<accession>F0LJW0</accession>
<dbReference type="Proteomes" id="UP000007478">
    <property type="component" value="Chromosome"/>
</dbReference>
<evidence type="ECO:0000313" key="1">
    <source>
        <dbReference type="EMBL" id="ADT83497.1"/>
    </source>
</evidence>
<dbReference type="KEGG" id="tba:TERMP_00520"/>
<name>F0LJW0_THEBM</name>
<reference evidence="1 2" key="1">
    <citation type="journal article" date="2011" name="J. Bacteriol.">
        <title>Complete genome sequence of the hyperthermophilic, piezophilic, heterotrophic, and carboxydotrophic archaeon Thermococcus barophilus MP.</title>
        <authorList>
            <person name="Vannier P."/>
            <person name="Marteinsson V.T."/>
            <person name="Fridjonsson O.H."/>
            <person name="Oger P."/>
            <person name="Jebbar M."/>
        </authorList>
    </citation>
    <scope>NUCLEOTIDE SEQUENCE [LARGE SCALE GENOMIC DNA]</scope>
    <source>
        <strain evidence="2">DSM 11836 / MP</strain>
    </source>
</reference>
<gene>
    <name evidence="1" type="ordered locus">TERMP_00520</name>
</gene>
<dbReference type="AlphaFoldDB" id="F0LJW0"/>
<dbReference type="EMBL" id="CP002372">
    <property type="protein sequence ID" value="ADT83497.1"/>
    <property type="molecule type" value="Genomic_DNA"/>
</dbReference>
<dbReference type="GeneID" id="10040838"/>
<evidence type="ECO:0000313" key="2">
    <source>
        <dbReference type="Proteomes" id="UP000007478"/>
    </source>
</evidence>
<sequence length="115" mass="13410">MDEEPKKIAKIVDELVTFCLRHGAKKLSIHIEDEGDAFRIHLHVDRINRDDPLVKELTKLLSLPKHDEISEYYWTLVGEVEEDTELSVIGMMTDRAEIKFKNNSVSLTLYRKKET</sequence>
<organism evidence="1 2">
    <name type="scientific">Thermococcus barophilus (strain DSM 11836 / MP)</name>
    <dbReference type="NCBI Taxonomy" id="391623"/>
    <lineage>
        <taxon>Archaea</taxon>
        <taxon>Methanobacteriati</taxon>
        <taxon>Methanobacteriota</taxon>
        <taxon>Thermococci</taxon>
        <taxon>Thermococcales</taxon>
        <taxon>Thermococcaceae</taxon>
        <taxon>Thermococcus</taxon>
    </lineage>
</organism>
<proteinExistence type="predicted"/>
<protein>
    <submittedName>
        <fullName evidence="1">Uncharacterized protein</fullName>
    </submittedName>
</protein>